<comment type="caution">
    <text evidence="4">The sequence shown here is derived from an EMBL/GenBank/DDBJ whole genome shotgun (WGS) entry which is preliminary data.</text>
</comment>
<reference evidence="4" key="1">
    <citation type="submission" date="2022-02" db="EMBL/GenBank/DDBJ databases">
        <title>Acinetobacter A3.8 sp. nov., isolated from Sediment (Zhairuo Island).</title>
        <authorList>
            <person name="Zheng K."/>
        </authorList>
    </citation>
    <scope>NUCLEOTIDE SEQUENCE</scope>
    <source>
        <strain evidence="4">A3.8</strain>
    </source>
</reference>
<accession>A0A9X1WWB6</accession>
<protein>
    <submittedName>
        <fullName evidence="4">Gamma-butyrobetaine hydroxylase-like domain-containing protein</fullName>
    </submittedName>
</protein>
<evidence type="ECO:0000313" key="4">
    <source>
        <dbReference type="EMBL" id="MCJ8145708.1"/>
    </source>
</evidence>
<keyword evidence="2" id="KW-0408">Iron</keyword>
<gene>
    <name evidence="4" type="ORF">MKI79_02070</name>
</gene>
<sequence length="94" mass="11030">MQNEPNSIEFDPHSQMIQFIWSDDDLTLAFQPHQLRLHCPCAFCRAQRVRQPFFVVQEDITVKAINSQRYGVQICFSDGHDKGIFPWSYLKEIA</sequence>
<evidence type="ECO:0000313" key="5">
    <source>
        <dbReference type="Proteomes" id="UP001139701"/>
    </source>
</evidence>
<dbReference type="EMBL" id="JAKUML010000003">
    <property type="protein sequence ID" value="MCJ8145708.1"/>
    <property type="molecule type" value="Genomic_DNA"/>
</dbReference>
<evidence type="ECO:0000256" key="2">
    <source>
        <dbReference type="ARBA" id="ARBA00023004"/>
    </source>
</evidence>
<dbReference type="Proteomes" id="UP001139701">
    <property type="component" value="Unassembled WGS sequence"/>
</dbReference>
<evidence type="ECO:0000259" key="3">
    <source>
        <dbReference type="Pfam" id="PF06155"/>
    </source>
</evidence>
<keyword evidence="5" id="KW-1185">Reference proteome</keyword>
<name>A0A9X1WWB6_9GAMM</name>
<dbReference type="PANTHER" id="PTHR35303">
    <property type="entry name" value="OS02G0197800 PROTEIN"/>
    <property type="match status" value="1"/>
</dbReference>
<dbReference type="Pfam" id="PF06155">
    <property type="entry name" value="GBBH-like_N"/>
    <property type="match status" value="1"/>
</dbReference>
<dbReference type="AlphaFoldDB" id="A0A9X1WWB6"/>
<dbReference type="InterPro" id="IPR038492">
    <property type="entry name" value="GBBH-like_N_sf"/>
</dbReference>
<dbReference type="Gene3D" id="3.30.2020.30">
    <property type="match status" value="1"/>
</dbReference>
<proteinExistence type="predicted"/>
<dbReference type="GO" id="GO:0046872">
    <property type="term" value="F:metal ion binding"/>
    <property type="evidence" value="ECO:0007669"/>
    <property type="project" value="UniProtKB-KW"/>
</dbReference>
<organism evidence="4 5">
    <name type="scientific">Acinetobacter sedimenti</name>
    <dbReference type="NCBI Taxonomy" id="2919922"/>
    <lineage>
        <taxon>Bacteria</taxon>
        <taxon>Pseudomonadati</taxon>
        <taxon>Pseudomonadota</taxon>
        <taxon>Gammaproteobacteria</taxon>
        <taxon>Moraxellales</taxon>
        <taxon>Moraxellaceae</taxon>
        <taxon>Acinetobacter</taxon>
    </lineage>
</organism>
<keyword evidence="1" id="KW-0479">Metal-binding</keyword>
<feature type="domain" description="Gamma-butyrobetaine hydroxylase-like N-terminal" evidence="3">
    <location>
        <begin position="13"/>
        <end position="90"/>
    </location>
</feature>
<dbReference type="RefSeq" id="WP_241570418.1">
    <property type="nucleotide sequence ID" value="NZ_JAKUML010000003.1"/>
</dbReference>
<evidence type="ECO:0000256" key="1">
    <source>
        <dbReference type="ARBA" id="ARBA00022723"/>
    </source>
</evidence>
<dbReference type="InterPro" id="IPR010376">
    <property type="entry name" value="GBBH-like_N"/>
</dbReference>